<feature type="domain" description="OmpR/PhoB-type" evidence="4">
    <location>
        <begin position="12"/>
        <end position="114"/>
    </location>
</feature>
<dbReference type="InterPro" id="IPR011659">
    <property type="entry name" value="WD40"/>
</dbReference>
<evidence type="ECO:0000313" key="6">
    <source>
        <dbReference type="Proteomes" id="UP000695802"/>
    </source>
</evidence>
<dbReference type="Gene3D" id="2.120.10.30">
    <property type="entry name" value="TolB, C-terminal domain"/>
    <property type="match status" value="2"/>
</dbReference>
<dbReference type="PANTHER" id="PTHR36842">
    <property type="entry name" value="PROTEIN TOLB HOMOLOG"/>
    <property type="match status" value="1"/>
</dbReference>
<evidence type="ECO:0000256" key="3">
    <source>
        <dbReference type="PROSITE-ProRule" id="PRU01091"/>
    </source>
</evidence>
<proteinExistence type="inferred from homology"/>
<evidence type="ECO:0000256" key="1">
    <source>
        <dbReference type="ARBA" id="ARBA00009820"/>
    </source>
</evidence>
<dbReference type="InterPro" id="IPR001867">
    <property type="entry name" value="OmpR/PhoB-type_DNA-bd"/>
</dbReference>
<comment type="similarity">
    <text evidence="1">Belongs to the TolB family.</text>
</comment>
<dbReference type="PROSITE" id="PS51755">
    <property type="entry name" value="OMPR_PHOB"/>
    <property type="match status" value="1"/>
</dbReference>
<reference evidence="5 6" key="1">
    <citation type="submission" date="2021-02" db="EMBL/GenBank/DDBJ databases">
        <title>Taxonomically Unique Crown Gall-Associated Xanthomonas Stains Have Deficiency in Virulence Repertories.</title>
        <authorList>
            <person name="Mafakheri H."/>
            <person name="Taghavi S.M."/>
            <person name="Dimkic I."/>
            <person name="Nemanja K."/>
            <person name="Osdaghi E."/>
        </authorList>
    </citation>
    <scope>NUCLEOTIDE SEQUENCE [LARGE SCALE GENOMIC DNA]</scope>
    <source>
        <strain evidence="5 6">FX4</strain>
    </source>
</reference>
<keyword evidence="6" id="KW-1185">Reference proteome</keyword>
<dbReference type="InterPro" id="IPR016032">
    <property type="entry name" value="Sig_transdc_resp-reg_C-effctor"/>
</dbReference>
<comment type="caution">
    <text evidence="5">The sequence shown here is derived from an EMBL/GenBank/DDBJ whole genome shotgun (WGS) entry which is preliminary data.</text>
</comment>
<dbReference type="RefSeq" id="WP_206229616.1">
    <property type="nucleotide sequence ID" value="NZ_JAFIWB010000008.1"/>
</dbReference>
<evidence type="ECO:0000256" key="2">
    <source>
        <dbReference type="ARBA" id="ARBA00023125"/>
    </source>
</evidence>
<evidence type="ECO:0000259" key="4">
    <source>
        <dbReference type="PROSITE" id="PS51755"/>
    </source>
</evidence>
<dbReference type="SUPFAM" id="SSF82171">
    <property type="entry name" value="DPP6 N-terminal domain-like"/>
    <property type="match status" value="2"/>
</dbReference>
<dbReference type="Gene3D" id="1.10.10.10">
    <property type="entry name" value="Winged helix-like DNA-binding domain superfamily/Winged helix DNA-binding domain"/>
    <property type="match status" value="1"/>
</dbReference>
<dbReference type="SUPFAM" id="SSF46894">
    <property type="entry name" value="C-terminal effector domain of the bipartite response regulators"/>
    <property type="match status" value="1"/>
</dbReference>
<feature type="DNA-binding region" description="OmpR/PhoB-type" evidence="3">
    <location>
        <begin position="12"/>
        <end position="114"/>
    </location>
</feature>
<dbReference type="EMBL" id="JAFIWB010000008">
    <property type="protein sequence ID" value="MBN6102501.1"/>
    <property type="molecule type" value="Genomic_DNA"/>
</dbReference>
<gene>
    <name evidence="5" type="ORF">JR064_10010</name>
</gene>
<sequence>MSSPSSATPLLPERLQVGDCLVLLSLREVHAPRARRPQRLTPKAMGVLRVLLAQPGQVVERETLLAQVWPDTQPTNDVVTQAITQLRKAFAAGAKGDAPAYIETLAKTGYRLVAPVQALAEVEADTAALASEDLRADTDADVAVPAVADAAPSPAAVVPAPPSRRLQAVLAAAAGAGLMLLAMLVWWLPRGGQDPAGSEQERVVGSPERPYRLITTMPGFELEPALSPDGAQVAYAAGIEGRAGTQLLVQATGRAAGSAPPRSLGVPGKGYSDRLPAWSPDGRRIAFARLGPEGQCQVLLVAADRPGVAREATRCDGTELLSFDWTPDGRGLLFGSMTGRQPSRGIRVLDLASGHWRALPYTLAAGDFDYAPRYSPDGQWIAFVRNPQMGGLWRMPAGGGRAEPLTREFAEIRGWDWTQDGRGLVFGRRVDSETRLYRLDAASQRLRDLDLGDAQSPTLSRDGERLAFVHRRPQFALYRISAADRSGKRDSQRLFASTGRDSQPVIAPDGRQLVFTSDRSGSFALWWGDVTRPQSLRLIEGVRPETGQAPAWSADSQSLLVSGRDAQGRSVIYEVRPQSGSVVPLPVPSGEPLQAEYTGDPAQLLVLLGENGRTRLQLYDRRSLPWRRLASLDDVSQLRVDPGSGRVLFTRLARSGLWRADATLDPASVAAVDAAVPSLWRYRTWALGTDGEVRYLFPTGECASRLARIGGGLGDSVCLDRDRLSAVNGFSIDRRSGDVYASLAVEDGSDIGFMRMPESTGWFSVIASKWLLHKGK</sequence>
<name>A0ABS3B1V4_9XANT</name>
<accession>A0ABS3B1V4</accession>
<keyword evidence="2 3" id="KW-0238">DNA-binding</keyword>
<dbReference type="Pfam" id="PF07676">
    <property type="entry name" value="PD40"/>
    <property type="match status" value="4"/>
</dbReference>
<dbReference type="InterPro" id="IPR011042">
    <property type="entry name" value="6-blade_b-propeller_TolB-like"/>
</dbReference>
<dbReference type="Pfam" id="PF00486">
    <property type="entry name" value="Trans_reg_C"/>
    <property type="match status" value="1"/>
</dbReference>
<protein>
    <submittedName>
        <fullName evidence="5">PD40 domain-containing protein</fullName>
    </submittedName>
</protein>
<organism evidence="5 6">
    <name type="scientific">Xanthomonas bonasiae</name>
    <dbReference type="NCBI Taxonomy" id="2810351"/>
    <lineage>
        <taxon>Bacteria</taxon>
        <taxon>Pseudomonadati</taxon>
        <taxon>Pseudomonadota</taxon>
        <taxon>Gammaproteobacteria</taxon>
        <taxon>Lysobacterales</taxon>
        <taxon>Lysobacteraceae</taxon>
        <taxon>Xanthomonas</taxon>
    </lineage>
</organism>
<dbReference type="PANTHER" id="PTHR36842:SF1">
    <property type="entry name" value="PROTEIN TOLB"/>
    <property type="match status" value="1"/>
</dbReference>
<dbReference type="SMART" id="SM00862">
    <property type="entry name" value="Trans_reg_C"/>
    <property type="match status" value="1"/>
</dbReference>
<evidence type="ECO:0000313" key="5">
    <source>
        <dbReference type="EMBL" id="MBN6102501.1"/>
    </source>
</evidence>
<dbReference type="CDD" id="cd00383">
    <property type="entry name" value="trans_reg_C"/>
    <property type="match status" value="1"/>
</dbReference>
<dbReference type="Proteomes" id="UP000695802">
    <property type="component" value="Unassembled WGS sequence"/>
</dbReference>
<dbReference type="InterPro" id="IPR036388">
    <property type="entry name" value="WH-like_DNA-bd_sf"/>
</dbReference>